<feature type="compositionally biased region" description="Polar residues" evidence="1">
    <location>
        <begin position="103"/>
        <end position="119"/>
    </location>
</feature>
<protein>
    <submittedName>
        <fullName evidence="2">Uncharacterized protein</fullName>
    </submittedName>
</protein>
<reference evidence="2" key="1">
    <citation type="submission" date="2023-07" db="EMBL/GenBank/DDBJ databases">
        <title>Black Yeasts Isolated from many extreme environments.</title>
        <authorList>
            <person name="Coleine C."/>
            <person name="Stajich J.E."/>
            <person name="Selbmann L."/>
        </authorList>
    </citation>
    <scope>NUCLEOTIDE SEQUENCE</scope>
    <source>
        <strain evidence="2">CCFEE 5485</strain>
    </source>
</reference>
<gene>
    <name evidence="2" type="ORF">LTR78_008787</name>
</gene>
<keyword evidence="3" id="KW-1185">Reference proteome</keyword>
<proteinExistence type="predicted"/>
<dbReference type="Proteomes" id="UP001274830">
    <property type="component" value="Unassembled WGS sequence"/>
</dbReference>
<evidence type="ECO:0000256" key="1">
    <source>
        <dbReference type="SAM" id="MobiDB-lite"/>
    </source>
</evidence>
<name>A0AAE0TPY0_9PEZI</name>
<feature type="compositionally biased region" description="Basic and acidic residues" evidence="1">
    <location>
        <begin position="122"/>
        <end position="137"/>
    </location>
</feature>
<feature type="compositionally biased region" description="Basic and acidic residues" evidence="1">
    <location>
        <begin position="52"/>
        <end position="61"/>
    </location>
</feature>
<comment type="caution">
    <text evidence="2">The sequence shown here is derived from an EMBL/GenBank/DDBJ whole genome shotgun (WGS) entry which is preliminary data.</text>
</comment>
<feature type="region of interest" description="Disordered" evidence="1">
    <location>
        <begin position="1"/>
        <end position="137"/>
    </location>
</feature>
<sequence length="221" mass="24591">MPFREKAKAIFKRKTSDSLSKASSNNSSREQWPSNVYKPGEVMPRPKYRKPPTKEHKEHLESFSFADAWRRRSFQSVHSPMGTRAPSRKNSSRGPSRRGSLCSRKSYTKTASRAGSVSSAGEPEKGGPKGQHRERERFAAAVPTSLSTEEEADGDDDVHNVGLSRVQSYDQKPVMSRPLTAENTRTNVGYFPAVTAHDHLPFSENELALALQRSHLAVPAN</sequence>
<evidence type="ECO:0000313" key="3">
    <source>
        <dbReference type="Proteomes" id="UP001274830"/>
    </source>
</evidence>
<feature type="compositionally biased region" description="Low complexity" evidence="1">
    <location>
        <begin position="17"/>
        <end position="28"/>
    </location>
</feature>
<dbReference type="AlphaFoldDB" id="A0AAE0TPY0"/>
<organism evidence="2 3">
    <name type="scientific">Recurvomyces mirabilis</name>
    <dbReference type="NCBI Taxonomy" id="574656"/>
    <lineage>
        <taxon>Eukaryota</taxon>
        <taxon>Fungi</taxon>
        <taxon>Dikarya</taxon>
        <taxon>Ascomycota</taxon>
        <taxon>Pezizomycotina</taxon>
        <taxon>Dothideomycetes</taxon>
        <taxon>Dothideomycetidae</taxon>
        <taxon>Mycosphaerellales</taxon>
        <taxon>Teratosphaeriaceae</taxon>
        <taxon>Recurvomyces</taxon>
    </lineage>
</organism>
<accession>A0AAE0TPY0</accession>
<evidence type="ECO:0000313" key="2">
    <source>
        <dbReference type="EMBL" id="KAK3671327.1"/>
    </source>
</evidence>
<dbReference type="EMBL" id="JAUTXT010000044">
    <property type="protein sequence ID" value="KAK3671327.1"/>
    <property type="molecule type" value="Genomic_DNA"/>
</dbReference>